<dbReference type="InterPro" id="IPR038765">
    <property type="entry name" value="Papain-like_cys_pep_sf"/>
</dbReference>
<dbReference type="EMBL" id="KI894022">
    <property type="protein sequence ID" value="OCF24752.1"/>
    <property type="molecule type" value="Genomic_DNA"/>
</dbReference>
<dbReference type="EMBL" id="CP144545">
    <property type="protein sequence ID" value="WVW84494.1"/>
    <property type="molecule type" value="Genomic_DNA"/>
</dbReference>
<feature type="region of interest" description="Disordered" evidence="1">
    <location>
        <begin position="281"/>
        <end position="442"/>
    </location>
</feature>
<reference evidence="4" key="4">
    <citation type="submission" date="2024-02" db="EMBL/GenBank/DDBJ databases">
        <title>Comparative genomics of Cryptococcus and Kwoniella reveals pathogenesis evolution and contrasting modes of karyotype evolution via chromosome fusion or intercentromeric recombination.</title>
        <authorList>
            <person name="Coelho M.A."/>
            <person name="David-Palma M."/>
            <person name="Shea T."/>
            <person name="Bowers K."/>
            <person name="McGinley-Smith S."/>
            <person name="Mohammad A.W."/>
            <person name="Gnirke A."/>
            <person name="Yurkov A.M."/>
            <person name="Nowrousian M."/>
            <person name="Sun S."/>
            <person name="Cuomo C.A."/>
            <person name="Heitman J."/>
        </authorList>
    </citation>
    <scope>NUCLEOTIDE SEQUENCE</scope>
    <source>
        <strain evidence="4">CBS 10118</strain>
    </source>
</reference>
<proteinExistence type="predicted"/>
<reference evidence="3" key="3">
    <citation type="submission" date="2014-01" db="EMBL/GenBank/DDBJ databases">
        <title>Evolution of pathogenesis and genome organization in the Tremellales.</title>
        <authorList>
            <person name="Cuomo C."/>
            <person name="Litvintseva A."/>
            <person name="Heitman J."/>
            <person name="Chen Y."/>
            <person name="Sun S."/>
            <person name="Springer D."/>
            <person name="Dromer F."/>
            <person name="Young S."/>
            <person name="Zeng Q."/>
            <person name="Chapman S."/>
            <person name="Gujja S."/>
            <person name="Saif S."/>
            <person name="Birren B."/>
        </authorList>
    </citation>
    <scope>NUCLEOTIDE SEQUENCE</scope>
    <source>
        <strain evidence="3">CBS 10118</strain>
    </source>
</reference>
<evidence type="ECO:0008006" key="6">
    <source>
        <dbReference type="Google" id="ProtNLM"/>
    </source>
</evidence>
<reference evidence="3" key="1">
    <citation type="submission" date="2013-07" db="EMBL/GenBank/DDBJ databases">
        <title>The Genome Sequence of Cryptococcus bestiolae CBS10118.</title>
        <authorList>
            <consortium name="The Broad Institute Genome Sequencing Platform"/>
            <person name="Cuomo C."/>
            <person name="Litvintseva A."/>
            <person name="Chen Y."/>
            <person name="Heitman J."/>
            <person name="Sun S."/>
            <person name="Springer D."/>
            <person name="Dromer F."/>
            <person name="Young S.K."/>
            <person name="Zeng Q."/>
            <person name="Gargeya S."/>
            <person name="Fitzgerald M."/>
            <person name="Abouelleil A."/>
            <person name="Alvarado L."/>
            <person name="Berlin A.M."/>
            <person name="Chapman S.B."/>
            <person name="Dewar J."/>
            <person name="Goldberg J."/>
            <person name="Griggs A."/>
            <person name="Gujja S."/>
            <person name="Hansen M."/>
            <person name="Howarth C."/>
            <person name="Imamovic A."/>
            <person name="Larimer J."/>
            <person name="McCowan C."/>
            <person name="Murphy C."/>
            <person name="Pearson M."/>
            <person name="Priest M."/>
            <person name="Roberts A."/>
            <person name="Saif S."/>
            <person name="Shea T."/>
            <person name="Sykes S."/>
            <person name="Wortman J."/>
            <person name="Nusbaum C."/>
            <person name="Birren B."/>
        </authorList>
    </citation>
    <scope>NUCLEOTIDE SEQUENCE [LARGE SCALE GENOMIC DNA]</scope>
    <source>
        <strain evidence="3">CBS 10118</strain>
    </source>
</reference>
<sequence length="442" mass="47472">MRNLTIFSILTFLVSFVAASPIYQPRQLVPRAAAPLWNESGPRVKDVRQVKVLNCWWAASSLAVLMSSQKWIENMVRYSNGSSMTGQSWPSDSTVQVTVWNPTNFQQETHVADHSYISQTEDFPTRNWWHDSIGQAARAMGKTSHFDGVLSGPNPDWDPNTGSANIGLTILTGFETDFRLREFMTIDEFFEYCERAATGTPVIFNTMVEDEIGVTVPQLGHSHDYAVFNGSTNADGERVIWARNSWGSTDAFKLEDVYYNSFKIVYLKNWNVLGGGPFDTAHQDSPASNSTSNSSSPTNSTSSAAPSSTGNETSTATATDSGAAANSTATPISSEGISTVPSGYPSSAAASAPSSVSGYPSQPETTSAAPPATSSAAAGGESQPWQWTSMLPGWSTTFPSTPVGTQALVAAVEVPSERSDDDEDQSENTIECKRNNADGACQ</sequence>
<dbReference type="GeneID" id="30210612"/>
<evidence type="ECO:0000313" key="3">
    <source>
        <dbReference type="EMBL" id="OCF24752.1"/>
    </source>
</evidence>
<dbReference type="Proteomes" id="UP000092730">
    <property type="component" value="Chromosome 5"/>
</dbReference>
<keyword evidence="2" id="KW-0732">Signal</keyword>
<dbReference type="AlphaFoldDB" id="A0A1B9G152"/>
<accession>A0A1B9G152</accession>
<dbReference type="RefSeq" id="XP_019045822.1">
    <property type="nucleotide sequence ID" value="XM_019192825.1"/>
</dbReference>
<feature type="compositionally biased region" description="Low complexity" evidence="1">
    <location>
        <begin position="340"/>
        <end position="383"/>
    </location>
</feature>
<dbReference type="VEuPathDB" id="FungiDB:I302_06213"/>
<feature type="chain" id="PRO_5042334758" description="Calpain catalytic domain-containing protein" evidence="2">
    <location>
        <begin position="20"/>
        <end position="442"/>
    </location>
</feature>
<dbReference type="KEGG" id="kbi:30210612"/>
<keyword evidence="5" id="KW-1185">Reference proteome</keyword>
<organism evidence="3">
    <name type="scientific">Kwoniella bestiolae CBS 10118</name>
    <dbReference type="NCBI Taxonomy" id="1296100"/>
    <lineage>
        <taxon>Eukaryota</taxon>
        <taxon>Fungi</taxon>
        <taxon>Dikarya</taxon>
        <taxon>Basidiomycota</taxon>
        <taxon>Agaricomycotina</taxon>
        <taxon>Tremellomycetes</taxon>
        <taxon>Tremellales</taxon>
        <taxon>Cryptococcaceae</taxon>
        <taxon>Kwoniella</taxon>
    </lineage>
</organism>
<dbReference type="SUPFAM" id="SSF54001">
    <property type="entry name" value="Cysteine proteinases"/>
    <property type="match status" value="1"/>
</dbReference>
<evidence type="ECO:0000256" key="2">
    <source>
        <dbReference type="SAM" id="SignalP"/>
    </source>
</evidence>
<feature type="signal peptide" evidence="2">
    <location>
        <begin position="1"/>
        <end position="19"/>
    </location>
</feature>
<gene>
    <name evidence="3" type="ORF">I302_06213</name>
    <name evidence="4" type="ORF">I302_106528</name>
</gene>
<reference evidence="4" key="2">
    <citation type="submission" date="2013-07" db="EMBL/GenBank/DDBJ databases">
        <authorList>
            <consortium name="The Broad Institute Genome Sequencing Platform"/>
            <person name="Cuomo C."/>
            <person name="Litvintseva A."/>
            <person name="Chen Y."/>
            <person name="Heitman J."/>
            <person name="Sun S."/>
            <person name="Springer D."/>
            <person name="Dromer F."/>
            <person name="Young S.K."/>
            <person name="Zeng Q."/>
            <person name="Gargeya S."/>
            <person name="Fitzgerald M."/>
            <person name="Abouelleil A."/>
            <person name="Alvarado L."/>
            <person name="Berlin A.M."/>
            <person name="Chapman S.B."/>
            <person name="Dewar J."/>
            <person name="Goldberg J."/>
            <person name="Griggs A."/>
            <person name="Gujja S."/>
            <person name="Hansen M."/>
            <person name="Howarth C."/>
            <person name="Imamovic A."/>
            <person name="Larimer J."/>
            <person name="McCowan C."/>
            <person name="Murphy C."/>
            <person name="Pearson M."/>
            <person name="Priest M."/>
            <person name="Roberts A."/>
            <person name="Saif S."/>
            <person name="Shea T."/>
            <person name="Sykes S."/>
            <person name="Wortman J."/>
            <person name="Nusbaum C."/>
            <person name="Birren B."/>
        </authorList>
    </citation>
    <scope>NUCLEOTIDE SEQUENCE</scope>
    <source>
        <strain evidence="4">CBS 10118</strain>
    </source>
</reference>
<feature type="compositionally biased region" description="Low complexity" evidence="1">
    <location>
        <begin position="285"/>
        <end position="330"/>
    </location>
</feature>
<name>A0A1B9G152_9TREE</name>
<protein>
    <recommendedName>
        <fullName evidence="6">Calpain catalytic domain-containing protein</fullName>
    </recommendedName>
</protein>
<dbReference type="OrthoDB" id="2568780at2759"/>
<evidence type="ECO:0000256" key="1">
    <source>
        <dbReference type="SAM" id="MobiDB-lite"/>
    </source>
</evidence>
<evidence type="ECO:0000313" key="5">
    <source>
        <dbReference type="Proteomes" id="UP000092730"/>
    </source>
</evidence>
<evidence type="ECO:0000313" key="4">
    <source>
        <dbReference type="EMBL" id="WVW84494.1"/>
    </source>
</evidence>
<feature type="compositionally biased region" description="Polar residues" evidence="1">
    <location>
        <begin position="384"/>
        <end position="404"/>
    </location>
</feature>